<feature type="domain" description="Thioredoxin" evidence="3">
    <location>
        <begin position="51"/>
        <end position="197"/>
    </location>
</feature>
<dbReference type="PANTHER" id="PTHR42852">
    <property type="entry name" value="THIOL:DISULFIDE INTERCHANGE PROTEIN DSBE"/>
    <property type="match status" value="1"/>
</dbReference>
<dbReference type="Proteomes" id="UP000064967">
    <property type="component" value="Chromosome"/>
</dbReference>
<reference evidence="4 5" key="1">
    <citation type="submission" date="2015-08" db="EMBL/GenBank/DDBJ databases">
        <authorList>
            <person name="Babu N.S."/>
            <person name="Beckwith C.J."/>
            <person name="Beseler K.G."/>
            <person name="Brison A."/>
            <person name="Carone J.V."/>
            <person name="Caskin T.P."/>
            <person name="Diamond M."/>
            <person name="Durham M.E."/>
            <person name="Foxe J.M."/>
            <person name="Go M."/>
            <person name="Henderson B.A."/>
            <person name="Jones I.B."/>
            <person name="McGettigan J.A."/>
            <person name="Micheletti S.J."/>
            <person name="Nasrallah M.E."/>
            <person name="Ortiz D."/>
            <person name="Piller C.R."/>
            <person name="Privatt S.R."/>
            <person name="Schneider S.L."/>
            <person name="Sharp S."/>
            <person name="Smith T.C."/>
            <person name="Stanton J.D."/>
            <person name="Ullery H.E."/>
            <person name="Wilson R.J."/>
            <person name="Serrano M.G."/>
            <person name="Buck G."/>
            <person name="Lee V."/>
            <person name="Wang Y."/>
            <person name="Carvalho R."/>
            <person name="Voegtly L."/>
            <person name="Shi R."/>
            <person name="Duckworth R."/>
            <person name="Johnson A."/>
            <person name="Loviza R."/>
            <person name="Walstead R."/>
            <person name="Shah Z."/>
            <person name="Kiflezghi M."/>
            <person name="Wade K."/>
            <person name="Ball S.L."/>
            <person name="Bradley K.W."/>
            <person name="Asai D.J."/>
            <person name="Bowman C.A."/>
            <person name="Russell D.A."/>
            <person name="Pope W.H."/>
            <person name="Jacobs-Sera D."/>
            <person name="Hendrix R.W."/>
            <person name="Hatfull G.F."/>
        </authorList>
    </citation>
    <scope>NUCLEOTIDE SEQUENCE [LARGE SCALE GENOMIC DNA]</scope>
    <source>
        <strain evidence="4 5">DSM 27648</strain>
    </source>
</reference>
<dbReference type="InterPro" id="IPR050553">
    <property type="entry name" value="Thioredoxin_ResA/DsbE_sf"/>
</dbReference>
<dbReference type="Gene3D" id="3.40.30.10">
    <property type="entry name" value="Glutaredoxin"/>
    <property type="match status" value="1"/>
</dbReference>
<dbReference type="Pfam" id="PF00578">
    <property type="entry name" value="AhpC-TSA"/>
    <property type="match status" value="1"/>
</dbReference>
<keyword evidence="1" id="KW-0676">Redox-active center</keyword>
<gene>
    <name evidence="4" type="ORF">AKJ09_03153</name>
</gene>
<dbReference type="InterPro" id="IPR013766">
    <property type="entry name" value="Thioredoxin_domain"/>
</dbReference>
<dbReference type="InterPro" id="IPR017937">
    <property type="entry name" value="Thioredoxin_CS"/>
</dbReference>
<evidence type="ECO:0000256" key="2">
    <source>
        <dbReference type="SAM" id="Phobius"/>
    </source>
</evidence>
<dbReference type="EMBL" id="CP012333">
    <property type="protein sequence ID" value="AKU96489.1"/>
    <property type="molecule type" value="Genomic_DNA"/>
</dbReference>
<dbReference type="PROSITE" id="PS00194">
    <property type="entry name" value="THIOREDOXIN_1"/>
    <property type="match status" value="1"/>
</dbReference>
<dbReference type="STRING" id="1391654.AKJ09_03153"/>
<evidence type="ECO:0000256" key="1">
    <source>
        <dbReference type="ARBA" id="ARBA00023284"/>
    </source>
</evidence>
<evidence type="ECO:0000259" key="3">
    <source>
        <dbReference type="PROSITE" id="PS51352"/>
    </source>
</evidence>
<dbReference type="OrthoDB" id="9813820at2"/>
<name>A0A0K1PTM8_9BACT</name>
<dbReference type="GO" id="GO:0016491">
    <property type="term" value="F:oxidoreductase activity"/>
    <property type="evidence" value="ECO:0007669"/>
    <property type="project" value="InterPro"/>
</dbReference>
<dbReference type="GO" id="GO:0016209">
    <property type="term" value="F:antioxidant activity"/>
    <property type="evidence" value="ECO:0007669"/>
    <property type="project" value="InterPro"/>
</dbReference>
<evidence type="ECO:0000313" key="4">
    <source>
        <dbReference type="EMBL" id="AKU96489.1"/>
    </source>
</evidence>
<evidence type="ECO:0000313" key="5">
    <source>
        <dbReference type="Proteomes" id="UP000064967"/>
    </source>
</evidence>
<organism evidence="4 5">
    <name type="scientific">Labilithrix luteola</name>
    <dbReference type="NCBI Taxonomy" id="1391654"/>
    <lineage>
        <taxon>Bacteria</taxon>
        <taxon>Pseudomonadati</taxon>
        <taxon>Myxococcota</taxon>
        <taxon>Polyangia</taxon>
        <taxon>Polyangiales</taxon>
        <taxon>Labilitrichaceae</taxon>
        <taxon>Labilithrix</taxon>
    </lineage>
</organism>
<accession>A0A0K1PTM8</accession>
<dbReference type="AlphaFoldDB" id="A0A0K1PTM8"/>
<dbReference type="KEGG" id="llu:AKJ09_03153"/>
<feature type="transmembrane region" description="Helical" evidence="2">
    <location>
        <begin position="12"/>
        <end position="31"/>
    </location>
</feature>
<keyword evidence="2" id="KW-0812">Transmembrane</keyword>
<keyword evidence="2" id="KW-0472">Membrane</keyword>
<keyword evidence="2" id="KW-1133">Transmembrane helix</keyword>
<proteinExistence type="predicted"/>
<dbReference type="InterPro" id="IPR000866">
    <property type="entry name" value="AhpC/TSA"/>
</dbReference>
<protein>
    <submittedName>
        <fullName evidence="4">Thiol:disulfide oxidoreductase related to ResA</fullName>
    </submittedName>
</protein>
<dbReference type="PROSITE" id="PS51352">
    <property type="entry name" value="THIOREDOXIN_2"/>
    <property type="match status" value="1"/>
</dbReference>
<keyword evidence="5" id="KW-1185">Reference proteome</keyword>
<dbReference type="RefSeq" id="WP_146647770.1">
    <property type="nucleotide sequence ID" value="NZ_CP012333.1"/>
</dbReference>
<dbReference type="InterPro" id="IPR036249">
    <property type="entry name" value="Thioredoxin-like_sf"/>
</dbReference>
<sequence>MSQEKSPLAPIAHIAFVLVAAVGVFSFVTVAKEGESRRRCSATCLLRPEYAGYERLAPDFKLKDTKGHDISLSSYRGKVVVLNFWTKTCGPCMQEMPEIADLARILKPMDDVAVVTISTDESAQDASGTLKSVLREEPPFSVLIDPEGSQVVASKFGTNLYPETWIIDKNGVIRARFDGAREWSSAAVVQMVDEIRGGAYCDVQARQGKFVGKDAHVCDSINGG</sequence>
<dbReference type="CDD" id="cd02966">
    <property type="entry name" value="TlpA_like_family"/>
    <property type="match status" value="1"/>
</dbReference>
<dbReference type="PANTHER" id="PTHR42852:SF17">
    <property type="entry name" value="THIOREDOXIN-LIKE PROTEIN HI_1115"/>
    <property type="match status" value="1"/>
</dbReference>
<dbReference type="SUPFAM" id="SSF52833">
    <property type="entry name" value="Thioredoxin-like"/>
    <property type="match status" value="1"/>
</dbReference>